<sequence length="721" mass="80523">MEKVRLQSQKVLERWAIDAQDVELGEVLGQGAFSVVRAGTWQDGNCKVEVAVKQIPMLHNEVRTQDWQKLLQEAAVMAKASERCKFSCRLLGICLMPDHICLVMKRYVTSLDNKLKKFPDRKAPQAEVDRWMLDICQGVVEMHNQNIIFRDLKPSNVLLDEFGGAILADFGIARIVENTLASLRTTTSAGTPSYMAPEMFDTELGPVTKKSDVWALGCLLLELQTGKVPWEGDSPVQIMKKVCVKEIPPTIPPEVGAGLVDLFNKCFYFESIQRASTKDVLEAIEKQVGLSSVNTQNTFYNRQPSPIPSLSSLSSTFKSNHLEGQRSLSNSISSSSMSTSKYYSLQQQASSRSSTSSIAKLNILDVSERGESSMTTTKTSHAKDFDIEGLNYPVQVTVLKEDESCSLFGINIAVANDGTLYVLCRDKMSEMKLLMYFDNKLAGELSWPKSMGISKCHMYDPFKFLASGPNDTLYSGATTPEVEDPMDSLIFMWKGKKFFHLHQGRTRKCYGQLVASPSTGTLYCGCTDGTIEVWDANLNFVTEFKGREKSVPVLALDQQTETLFSVYMSAQVKVWRNYTLVAILDQKDIATSMICTSDGTLYVGHLFGDKINVWHDLKLVNTLTRGVPTGVINYNGIRSMALHGKALFCSDDICGYISTHVSTYDHSVGHMLQKIGMVKMLEPEKNLQRPNRKYDVQLVANDDTLYSAVNDEYVQVWKLVN</sequence>
<dbReference type="SUPFAM" id="SSF50978">
    <property type="entry name" value="WD40 repeat-like"/>
    <property type="match status" value="1"/>
</dbReference>
<dbReference type="Gene3D" id="2.130.10.10">
    <property type="entry name" value="YVTN repeat-like/Quinoprotein amine dehydrogenase"/>
    <property type="match status" value="1"/>
</dbReference>
<evidence type="ECO:0000313" key="12">
    <source>
        <dbReference type="EMBL" id="CAK9209747.1"/>
    </source>
</evidence>
<keyword evidence="1" id="KW-0808">Transferase</keyword>
<dbReference type="Pfam" id="PF00069">
    <property type="entry name" value="Pkinase"/>
    <property type="match status" value="1"/>
</dbReference>
<keyword evidence="4 10" id="KW-0067">ATP-binding</keyword>
<feature type="domain" description="Protein kinase" evidence="11">
    <location>
        <begin position="22"/>
        <end position="300"/>
    </location>
</feature>
<dbReference type="SMART" id="SM00320">
    <property type="entry name" value="WD40"/>
    <property type="match status" value="4"/>
</dbReference>
<organism evidence="12 13">
    <name type="scientific">Sphagnum troendelagicum</name>
    <dbReference type="NCBI Taxonomy" id="128251"/>
    <lineage>
        <taxon>Eukaryota</taxon>
        <taxon>Viridiplantae</taxon>
        <taxon>Streptophyta</taxon>
        <taxon>Embryophyta</taxon>
        <taxon>Bryophyta</taxon>
        <taxon>Sphagnophytina</taxon>
        <taxon>Sphagnopsida</taxon>
        <taxon>Sphagnales</taxon>
        <taxon>Sphagnaceae</taxon>
        <taxon>Sphagnum</taxon>
    </lineage>
</organism>
<evidence type="ECO:0000256" key="7">
    <source>
        <dbReference type="ARBA" id="ARBA00049014"/>
    </source>
</evidence>
<comment type="similarity">
    <text evidence="5">Belongs to the protein kinase superfamily. STE Ser/Thr protein kinase family. MAP kinase kinase subfamily.</text>
</comment>
<dbReference type="Proteomes" id="UP001497512">
    <property type="component" value="Chromosome 17"/>
</dbReference>
<dbReference type="InterPro" id="IPR001680">
    <property type="entry name" value="WD40_rpt"/>
</dbReference>
<dbReference type="PROSITE" id="PS50011">
    <property type="entry name" value="PROTEIN_KINASE_DOM"/>
    <property type="match status" value="1"/>
</dbReference>
<dbReference type="EMBL" id="OZ019909">
    <property type="protein sequence ID" value="CAK9209747.1"/>
    <property type="molecule type" value="Genomic_DNA"/>
</dbReference>
<dbReference type="Gene3D" id="1.10.510.10">
    <property type="entry name" value="Transferase(Phosphotransferase) domain 1"/>
    <property type="match status" value="1"/>
</dbReference>
<dbReference type="Gene3D" id="3.30.200.20">
    <property type="entry name" value="Phosphorylase Kinase, domain 1"/>
    <property type="match status" value="1"/>
</dbReference>
<evidence type="ECO:0000256" key="10">
    <source>
        <dbReference type="PROSITE-ProRule" id="PRU10141"/>
    </source>
</evidence>
<dbReference type="InterPro" id="IPR000719">
    <property type="entry name" value="Prot_kinase_dom"/>
</dbReference>
<dbReference type="InterPro" id="IPR036322">
    <property type="entry name" value="WD40_repeat_dom_sf"/>
</dbReference>
<proteinExistence type="inferred from homology"/>
<keyword evidence="13" id="KW-1185">Reference proteome</keyword>
<evidence type="ECO:0000256" key="2">
    <source>
        <dbReference type="ARBA" id="ARBA00022741"/>
    </source>
</evidence>
<dbReference type="InterPro" id="IPR017441">
    <property type="entry name" value="Protein_kinase_ATP_BS"/>
</dbReference>
<comment type="catalytic activity">
    <reaction evidence="8">
        <text>L-threonyl-[protein] + ATP = O-phospho-L-threonyl-[protein] + ADP + H(+)</text>
        <dbReference type="Rhea" id="RHEA:46608"/>
        <dbReference type="Rhea" id="RHEA-COMP:11060"/>
        <dbReference type="Rhea" id="RHEA-COMP:11605"/>
        <dbReference type="ChEBI" id="CHEBI:15378"/>
        <dbReference type="ChEBI" id="CHEBI:30013"/>
        <dbReference type="ChEBI" id="CHEBI:30616"/>
        <dbReference type="ChEBI" id="CHEBI:61977"/>
        <dbReference type="ChEBI" id="CHEBI:456216"/>
        <dbReference type="EC" id="2.7.12.2"/>
    </reaction>
</comment>
<protein>
    <recommendedName>
        <fullName evidence="6">mitogen-activated protein kinase kinase</fullName>
        <ecNumber evidence="6">2.7.12.2</ecNumber>
    </recommendedName>
</protein>
<evidence type="ECO:0000256" key="3">
    <source>
        <dbReference type="ARBA" id="ARBA00022777"/>
    </source>
</evidence>
<evidence type="ECO:0000256" key="4">
    <source>
        <dbReference type="ARBA" id="ARBA00022840"/>
    </source>
</evidence>
<evidence type="ECO:0000259" key="11">
    <source>
        <dbReference type="PROSITE" id="PS50011"/>
    </source>
</evidence>
<name>A0ABP0U0R6_9BRYO</name>
<dbReference type="PANTHER" id="PTHR48013:SF9">
    <property type="entry name" value="DUAL SPECIFICITY MITOGEN-ACTIVATED PROTEIN KINASE KINASE 5"/>
    <property type="match status" value="1"/>
</dbReference>
<accession>A0ABP0U0R6</accession>
<dbReference type="SMART" id="SM00220">
    <property type="entry name" value="S_TKc"/>
    <property type="match status" value="1"/>
</dbReference>
<gene>
    <name evidence="12" type="ORF">CSSPTR1EN2_LOCUS10036</name>
</gene>
<dbReference type="SUPFAM" id="SSF56112">
    <property type="entry name" value="Protein kinase-like (PK-like)"/>
    <property type="match status" value="1"/>
</dbReference>
<keyword evidence="2 10" id="KW-0547">Nucleotide-binding</keyword>
<evidence type="ECO:0000256" key="9">
    <source>
        <dbReference type="ARBA" id="ARBA00051693"/>
    </source>
</evidence>
<comment type="catalytic activity">
    <reaction evidence="9">
        <text>L-tyrosyl-[protein] + ATP = O-phospho-L-tyrosyl-[protein] + ADP + H(+)</text>
        <dbReference type="Rhea" id="RHEA:10596"/>
        <dbReference type="Rhea" id="RHEA-COMP:10136"/>
        <dbReference type="Rhea" id="RHEA-COMP:20101"/>
        <dbReference type="ChEBI" id="CHEBI:15378"/>
        <dbReference type="ChEBI" id="CHEBI:30616"/>
        <dbReference type="ChEBI" id="CHEBI:46858"/>
        <dbReference type="ChEBI" id="CHEBI:61978"/>
        <dbReference type="ChEBI" id="CHEBI:456216"/>
        <dbReference type="EC" id="2.7.12.2"/>
    </reaction>
</comment>
<reference evidence="12" key="1">
    <citation type="submission" date="2024-02" db="EMBL/GenBank/DDBJ databases">
        <authorList>
            <consortium name="ELIXIR-Norway"/>
            <consortium name="Elixir Norway"/>
        </authorList>
    </citation>
    <scope>NUCLEOTIDE SEQUENCE</scope>
</reference>
<dbReference type="PANTHER" id="PTHR48013">
    <property type="entry name" value="DUAL SPECIFICITY MITOGEN-ACTIVATED PROTEIN KINASE KINASE 5-RELATED"/>
    <property type="match status" value="1"/>
</dbReference>
<evidence type="ECO:0000256" key="8">
    <source>
        <dbReference type="ARBA" id="ARBA00049299"/>
    </source>
</evidence>
<comment type="catalytic activity">
    <reaction evidence="7">
        <text>L-seryl-[protein] + ATP = O-phospho-L-seryl-[protein] + ADP + H(+)</text>
        <dbReference type="Rhea" id="RHEA:17989"/>
        <dbReference type="Rhea" id="RHEA-COMP:9863"/>
        <dbReference type="Rhea" id="RHEA-COMP:11604"/>
        <dbReference type="ChEBI" id="CHEBI:15378"/>
        <dbReference type="ChEBI" id="CHEBI:29999"/>
        <dbReference type="ChEBI" id="CHEBI:30616"/>
        <dbReference type="ChEBI" id="CHEBI:83421"/>
        <dbReference type="ChEBI" id="CHEBI:456216"/>
        <dbReference type="EC" id="2.7.12.2"/>
    </reaction>
</comment>
<evidence type="ECO:0000256" key="5">
    <source>
        <dbReference type="ARBA" id="ARBA00038035"/>
    </source>
</evidence>
<dbReference type="PROSITE" id="PS00107">
    <property type="entry name" value="PROTEIN_KINASE_ATP"/>
    <property type="match status" value="1"/>
</dbReference>
<dbReference type="InterPro" id="IPR011009">
    <property type="entry name" value="Kinase-like_dom_sf"/>
</dbReference>
<evidence type="ECO:0000256" key="6">
    <source>
        <dbReference type="ARBA" id="ARBA00038999"/>
    </source>
</evidence>
<evidence type="ECO:0000256" key="1">
    <source>
        <dbReference type="ARBA" id="ARBA00022679"/>
    </source>
</evidence>
<dbReference type="EC" id="2.7.12.2" evidence="6"/>
<evidence type="ECO:0000313" key="13">
    <source>
        <dbReference type="Proteomes" id="UP001497512"/>
    </source>
</evidence>
<keyword evidence="3" id="KW-0418">Kinase</keyword>
<dbReference type="InterPro" id="IPR015943">
    <property type="entry name" value="WD40/YVTN_repeat-like_dom_sf"/>
</dbReference>
<feature type="binding site" evidence="10">
    <location>
        <position position="53"/>
    </location>
    <ligand>
        <name>ATP</name>
        <dbReference type="ChEBI" id="CHEBI:30616"/>
    </ligand>
</feature>